<dbReference type="InterPro" id="IPR009057">
    <property type="entry name" value="Homeodomain-like_sf"/>
</dbReference>
<dbReference type="SUPFAM" id="SSF46689">
    <property type="entry name" value="Homeodomain-like"/>
    <property type="match status" value="1"/>
</dbReference>
<feature type="compositionally biased region" description="Gly residues" evidence="6">
    <location>
        <begin position="47"/>
        <end position="57"/>
    </location>
</feature>
<sequence>MEAQGSSGDITGLLCLGVKEGSEEQHDAKAEAFFQAGEGREEKGAQGQPGVGAVGTEGEGEELNGEEDHFGPGAPGPVGDVNTDGGMRASGMEQEQNEPVAEGTEGQKSVKPEDKQMPLQRPTSTQGRLEELETILQRRDSYGVPTREDLDRWMNVSVSRVQNWFKIRRAAFRRNRRRAPIPEHFRATFECPVCRGARWGERCPFAAPRF</sequence>
<evidence type="ECO:0000256" key="3">
    <source>
        <dbReference type="ARBA" id="ARBA00023242"/>
    </source>
</evidence>
<dbReference type="PANTHER" id="PTHR47465:SF6">
    <property type="entry name" value="HOMEOBOX PROTEIN RHOX5"/>
    <property type="match status" value="1"/>
</dbReference>
<reference evidence="8" key="2">
    <citation type="submission" date="1999-09" db="EMBL/GenBank/DDBJ databases">
        <authorList>
            <person name="Sutton K.A."/>
            <person name="Wilkinson M.F."/>
        </authorList>
    </citation>
    <scope>NUCLEOTIDE SEQUENCE</scope>
</reference>
<evidence type="ECO:0000259" key="7">
    <source>
        <dbReference type="PROSITE" id="PS50071"/>
    </source>
</evidence>
<keyword evidence="1 4" id="KW-0238">DNA-binding</keyword>
<dbReference type="AlphaFoldDB" id="Q9QYR0"/>
<dbReference type="EMBL" id="AH008242">
    <property type="protein sequence ID" value="AAF00513.1"/>
    <property type="molecule type" value="Genomic_DNA"/>
</dbReference>
<evidence type="ECO:0000256" key="2">
    <source>
        <dbReference type="ARBA" id="ARBA00023155"/>
    </source>
</evidence>
<dbReference type="SMART" id="SM00389">
    <property type="entry name" value="HOX"/>
    <property type="match status" value="1"/>
</dbReference>
<organism evidence="8">
    <name type="scientific">Stochomys longicaudatus</name>
    <name type="common">Target rat</name>
    <dbReference type="NCBI Taxonomy" id="34856"/>
    <lineage>
        <taxon>Eukaryota</taxon>
        <taxon>Metazoa</taxon>
        <taxon>Chordata</taxon>
        <taxon>Craniata</taxon>
        <taxon>Vertebrata</taxon>
        <taxon>Euteleostomi</taxon>
        <taxon>Mammalia</taxon>
        <taxon>Eutheria</taxon>
        <taxon>Euarchontoglires</taxon>
        <taxon>Glires</taxon>
        <taxon>Rodentia</taxon>
        <taxon>Myomorpha</taxon>
        <taxon>Muroidea</taxon>
        <taxon>Muridae</taxon>
        <taxon>Murinae</taxon>
        <taxon>Stochomys</taxon>
    </lineage>
</organism>
<evidence type="ECO:0000256" key="6">
    <source>
        <dbReference type="SAM" id="MobiDB-lite"/>
    </source>
</evidence>
<feature type="DNA-binding region" description="Homeobox" evidence="4">
    <location>
        <begin position="117"/>
        <end position="176"/>
    </location>
</feature>
<name>Q9QYR0_STOLO</name>
<dbReference type="InterPro" id="IPR001356">
    <property type="entry name" value="HD"/>
</dbReference>
<feature type="region of interest" description="Disordered" evidence="6">
    <location>
        <begin position="22"/>
        <end position="127"/>
    </location>
</feature>
<feature type="domain" description="Homeobox" evidence="7">
    <location>
        <begin position="115"/>
        <end position="175"/>
    </location>
</feature>
<dbReference type="PROSITE" id="PS50071">
    <property type="entry name" value="HOMEOBOX_2"/>
    <property type="match status" value="1"/>
</dbReference>
<keyword evidence="3 4" id="KW-0539">Nucleus</keyword>
<reference evidence="8" key="1">
    <citation type="journal article" date="1997" name="J. Mol. Evol.">
        <title>Rapid evolution of a homeodomain: evidence for positive selection.</title>
        <authorList>
            <person name="Sutton K.A."/>
            <person name="Wilkinson M.F."/>
        </authorList>
    </citation>
    <scope>NUCLEOTIDE SEQUENCE</scope>
</reference>
<dbReference type="CDD" id="cd00086">
    <property type="entry name" value="homeodomain"/>
    <property type="match status" value="1"/>
</dbReference>
<dbReference type="Pfam" id="PF00046">
    <property type="entry name" value="Homeodomain"/>
    <property type="match status" value="1"/>
</dbReference>
<proteinExistence type="predicted"/>
<dbReference type="PANTHER" id="PTHR47465">
    <property type="entry name" value="MCG113260-RELATED-RELATED"/>
    <property type="match status" value="1"/>
</dbReference>
<evidence type="ECO:0000256" key="1">
    <source>
        <dbReference type="ARBA" id="ARBA00023125"/>
    </source>
</evidence>
<gene>
    <name evidence="8" type="primary">Pem</name>
</gene>
<accession>Q9QYR0</accession>
<dbReference type="Gene3D" id="1.10.10.60">
    <property type="entry name" value="Homeodomain-like"/>
    <property type="match status" value="1"/>
</dbReference>
<dbReference type="GO" id="GO:0003677">
    <property type="term" value="F:DNA binding"/>
    <property type="evidence" value="ECO:0007669"/>
    <property type="project" value="UniProtKB-UniRule"/>
</dbReference>
<keyword evidence="2 4" id="KW-0371">Homeobox</keyword>
<protein>
    <submittedName>
        <fullName evidence="8">Homeobox protein</fullName>
    </submittedName>
</protein>
<evidence type="ECO:0000256" key="5">
    <source>
        <dbReference type="RuleBase" id="RU000682"/>
    </source>
</evidence>
<dbReference type="GO" id="GO:0005634">
    <property type="term" value="C:nucleus"/>
    <property type="evidence" value="ECO:0007669"/>
    <property type="project" value="UniProtKB-SubCell"/>
</dbReference>
<evidence type="ECO:0000256" key="4">
    <source>
        <dbReference type="PROSITE-ProRule" id="PRU00108"/>
    </source>
</evidence>
<comment type="subcellular location">
    <subcellularLocation>
        <location evidence="4 5">Nucleus</location>
    </subcellularLocation>
</comment>
<evidence type="ECO:0000313" key="8">
    <source>
        <dbReference type="EMBL" id="AAF00513.1"/>
    </source>
</evidence>